<keyword evidence="4 5" id="KW-0326">Glycosidase</keyword>
<dbReference type="CDD" id="cd04081">
    <property type="entry name" value="CBM35_galactosidase-like"/>
    <property type="match status" value="1"/>
</dbReference>
<comment type="caution">
    <text evidence="7">The sequence shown here is derived from an EMBL/GenBank/DDBJ whole genome shotgun (WGS) entry which is preliminary data.</text>
</comment>
<keyword evidence="2" id="KW-0732">Signal</keyword>
<comment type="similarity">
    <text evidence="1 5">Belongs to the glycosyl hydrolase 27 family.</text>
</comment>
<keyword evidence="5" id="KW-1015">Disulfide bond</keyword>
<dbReference type="PANTHER" id="PTHR11452">
    <property type="entry name" value="ALPHA-GALACTOSIDASE/ALPHA-N-ACETYLGALACTOSAMINIDASE"/>
    <property type="match status" value="1"/>
</dbReference>
<dbReference type="CDD" id="cd14792">
    <property type="entry name" value="GH27"/>
    <property type="match status" value="1"/>
</dbReference>
<gene>
    <name evidence="7" type="ORF">FNJ60_07405</name>
</gene>
<dbReference type="Gene3D" id="2.60.120.260">
    <property type="entry name" value="Galactose-binding domain-like"/>
    <property type="match status" value="1"/>
</dbReference>
<keyword evidence="8" id="KW-1185">Reference proteome</keyword>
<evidence type="ECO:0000256" key="2">
    <source>
        <dbReference type="ARBA" id="ARBA00022729"/>
    </source>
</evidence>
<dbReference type="GO" id="GO:0005975">
    <property type="term" value="P:carbohydrate metabolic process"/>
    <property type="evidence" value="ECO:0007669"/>
    <property type="project" value="InterPro"/>
</dbReference>
<evidence type="ECO:0000256" key="4">
    <source>
        <dbReference type="ARBA" id="ARBA00023295"/>
    </source>
</evidence>
<dbReference type="SUPFAM" id="SSF51445">
    <property type="entry name" value="(Trans)glycosidases"/>
    <property type="match status" value="1"/>
</dbReference>
<accession>A0A5D3F0L8</accession>
<dbReference type="RefSeq" id="WP_148726659.1">
    <property type="nucleotide sequence ID" value="NZ_CP197398.1"/>
</dbReference>
<organism evidence="7 8">
    <name type="scientific">Bacteroides pyogenes</name>
    <dbReference type="NCBI Taxonomy" id="310300"/>
    <lineage>
        <taxon>Bacteria</taxon>
        <taxon>Pseudomonadati</taxon>
        <taxon>Bacteroidota</taxon>
        <taxon>Bacteroidia</taxon>
        <taxon>Bacteroidales</taxon>
        <taxon>Bacteroidaceae</taxon>
        <taxon>Bacteroides</taxon>
    </lineage>
</organism>
<dbReference type="PRINTS" id="PR00740">
    <property type="entry name" value="GLHYDRLASE27"/>
</dbReference>
<evidence type="ECO:0000313" key="8">
    <source>
        <dbReference type="Proteomes" id="UP000324383"/>
    </source>
</evidence>
<keyword evidence="3 5" id="KW-0378">Hydrolase</keyword>
<dbReference type="InterPro" id="IPR013780">
    <property type="entry name" value="Glyco_hydro_b"/>
</dbReference>
<dbReference type="Gene3D" id="2.60.40.1180">
    <property type="entry name" value="Golgi alpha-mannosidase II"/>
    <property type="match status" value="1"/>
</dbReference>
<dbReference type="InterPro" id="IPR002241">
    <property type="entry name" value="Glyco_hydro_27"/>
</dbReference>
<evidence type="ECO:0000256" key="1">
    <source>
        <dbReference type="ARBA" id="ARBA00009743"/>
    </source>
</evidence>
<name>A0A5D3F0L8_9BACE</name>
<dbReference type="InterPro" id="IPR013785">
    <property type="entry name" value="Aldolase_TIM"/>
</dbReference>
<proteinExistence type="inferred from homology"/>
<dbReference type="GO" id="GO:0004557">
    <property type="term" value="F:alpha-galactosidase activity"/>
    <property type="evidence" value="ECO:0007669"/>
    <property type="project" value="UniProtKB-EC"/>
</dbReference>
<dbReference type="EMBL" id="VKLW01000014">
    <property type="protein sequence ID" value="TYK33634.1"/>
    <property type="molecule type" value="Genomic_DNA"/>
</dbReference>
<dbReference type="SUPFAM" id="SSF51011">
    <property type="entry name" value="Glycosyl hydrolase domain"/>
    <property type="match status" value="1"/>
</dbReference>
<reference evidence="7 8" key="1">
    <citation type="submission" date="2019-07" db="EMBL/GenBank/DDBJ databases">
        <title>Draft Genome Sequences of Bacteroides pyogenes Strains Isolated from the Uterus Holstein Dairy Cows with Metritis.</title>
        <authorList>
            <person name="Cunha F."/>
            <person name="Galvao K.N."/>
            <person name="Jeon S.J."/>
            <person name="Jeong K.C."/>
        </authorList>
    </citation>
    <scope>NUCLEOTIDE SEQUENCE [LARGE SCALE GENOMIC DNA]</scope>
    <source>
        <strain evidence="7 8">KG-31</strain>
    </source>
</reference>
<comment type="catalytic activity">
    <reaction evidence="5">
        <text>Hydrolysis of terminal, non-reducing alpha-D-galactose residues in alpha-D-galactosides, including galactose oligosaccharides, galactomannans and galactolipids.</text>
        <dbReference type="EC" id="3.2.1.22"/>
    </reaction>
</comment>
<protein>
    <recommendedName>
        <fullName evidence="5">Alpha-galactosidase</fullName>
        <ecNumber evidence="5">3.2.1.22</ecNumber>
    </recommendedName>
    <alternativeName>
        <fullName evidence="5">Melibiase</fullName>
    </alternativeName>
</protein>
<dbReference type="Proteomes" id="UP000324383">
    <property type="component" value="Unassembled WGS sequence"/>
</dbReference>
<evidence type="ECO:0000256" key="5">
    <source>
        <dbReference type="RuleBase" id="RU361168"/>
    </source>
</evidence>
<evidence type="ECO:0000256" key="3">
    <source>
        <dbReference type="ARBA" id="ARBA00022801"/>
    </source>
</evidence>
<dbReference type="PANTHER" id="PTHR11452:SF75">
    <property type="entry name" value="ALPHA-GALACTOSIDASE MEL1"/>
    <property type="match status" value="1"/>
</dbReference>
<dbReference type="EC" id="3.2.1.22" evidence="5"/>
<dbReference type="SUPFAM" id="SSF49785">
    <property type="entry name" value="Galactose-binding domain-like"/>
    <property type="match status" value="1"/>
</dbReference>
<evidence type="ECO:0000313" key="7">
    <source>
        <dbReference type="EMBL" id="TYK33634.1"/>
    </source>
</evidence>
<dbReference type="Pfam" id="PF17801">
    <property type="entry name" value="Melibiase_C"/>
    <property type="match status" value="1"/>
</dbReference>
<sequence>MPSPSSGVFEQETGRSFLPPLMGWSSWNTYRVNISEELIKNQADALVRQGLKDVGYIYVNIDDGFFGGRDEQGQMTYHRERFPNGMKVVSDYIHSLGLKAGIYAEAGDNTCGSIYDDDKKGIGSGLYGHEQADMNLFLKDWNYDFIKIDYCGALELGLEEEQRYQTICDAIRQTGRTDVSINICRWAFPGTWAARLARSWRISPDITPHWNSVKNIIHKNLYLSAYAGEGHYNDMDMLEIGRGLKFNEEIVHFGMWCIMSSPLLIGCDLATIPEPSLRLLKNRELIALNQDVLGLQAHVVQHDGESYVLVKDIKRRRGRERAVALYNPSDTAHTFVISFETLGLGGKAAVRDVVNCKDLGILEERIEYTVEPHSVAIWTLKADRRVETSLYEAEQAYLPCYNDLGVNPKQVRYAVSSNCSGGIKVAYLGGRPENYAQWKDVYSDKGGEYKMTVAYCAERDCRLEVTVNGKKRVVSVKSSGGKDRVASIVLPIELKAGYNDIRMGNAYSWAPDIDCFTLTKE</sequence>
<dbReference type="InterPro" id="IPR041233">
    <property type="entry name" value="Melibiase_C"/>
</dbReference>
<feature type="domain" description="Alpha galactosidase C-terminal" evidence="6">
    <location>
        <begin position="318"/>
        <end position="380"/>
    </location>
</feature>
<dbReference type="InterPro" id="IPR008979">
    <property type="entry name" value="Galactose-bd-like_sf"/>
</dbReference>
<evidence type="ECO:0000259" key="6">
    <source>
        <dbReference type="Pfam" id="PF17801"/>
    </source>
</evidence>
<dbReference type="Pfam" id="PF16499">
    <property type="entry name" value="Melibiase_2"/>
    <property type="match status" value="1"/>
</dbReference>
<dbReference type="Gene3D" id="3.20.20.70">
    <property type="entry name" value="Aldolase class I"/>
    <property type="match status" value="1"/>
</dbReference>
<dbReference type="InterPro" id="IPR017853">
    <property type="entry name" value="GH"/>
</dbReference>
<dbReference type="AlphaFoldDB" id="A0A5D3F0L8"/>